<dbReference type="Proteomes" id="UP000325313">
    <property type="component" value="Unassembled WGS sequence"/>
</dbReference>
<sequence>MDTLFDLNLFTFLSYDDYHDLPSTGLKDFPQVDSQIISSWGSTFTHISLAVQSGLEPPAKLCIHRDAKSAAAHQKQPLPVHGWKDIEVLAIGIKVSMLGEGFNCICYSARRPENSTQAVLVPENMANDSASLFHCAYNCLVAVERTEGHSNHDIIAFLGSVY</sequence>
<dbReference type="EMBL" id="VDEP01000038">
    <property type="protein sequence ID" value="KAA1135634.1"/>
    <property type="molecule type" value="Genomic_DNA"/>
</dbReference>
<evidence type="ECO:0000313" key="1">
    <source>
        <dbReference type="EMBL" id="KAA1135634.1"/>
    </source>
</evidence>
<organism evidence="1 2">
    <name type="scientific">Puccinia graminis f. sp. tritici</name>
    <dbReference type="NCBI Taxonomy" id="56615"/>
    <lineage>
        <taxon>Eukaryota</taxon>
        <taxon>Fungi</taxon>
        <taxon>Dikarya</taxon>
        <taxon>Basidiomycota</taxon>
        <taxon>Pucciniomycotina</taxon>
        <taxon>Pucciniomycetes</taxon>
        <taxon>Pucciniales</taxon>
        <taxon>Pucciniaceae</taxon>
        <taxon>Puccinia</taxon>
    </lineage>
</organism>
<dbReference type="AlphaFoldDB" id="A0A5B0SGP2"/>
<accession>A0A5B0SGP2</accession>
<protein>
    <submittedName>
        <fullName evidence="1">Uncharacterized protein</fullName>
    </submittedName>
</protein>
<reference evidence="1 2" key="1">
    <citation type="submission" date="2019-05" db="EMBL/GenBank/DDBJ databases">
        <title>Emergence of the Ug99 lineage of the wheat stem rust pathogen through somatic hybridization.</title>
        <authorList>
            <person name="Li F."/>
            <person name="Upadhyaya N.M."/>
            <person name="Sperschneider J."/>
            <person name="Matny O."/>
            <person name="Nguyen-Phuc H."/>
            <person name="Mago R."/>
            <person name="Raley C."/>
            <person name="Miller M.E."/>
            <person name="Silverstein K.A.T."/>
            <person name="Henningsen E."/>
            <person name="Hirsch C.D."/>
            <person name="Visser B."/>
            <person name="Pretorius Z.A."/>
            <person name="Steffenson B.J."/>
            <person name="Schwessinger B."/>
            <person name="Dodds P.N."/>
            <person name="Figueroa M."/>
        </authorList>
    </citation>
    <scope>NUCLEOTIDE SEQUENCE [LARGE SCALE GENOMIC DNA]</scope>
    <source>
        <strain evidence="1 2">Ug99</strain>
    </source>
</reference>
<name>A0A5B0SGP2_PUCGR</name>
<evidence type="ECO:0000313" key="2">
    <source>
        <dbReference type="Proteomes" id="UP000325313"/>
    </source>
</evidence>
<proteinExistence type="predicted"/>
<gene>
    <name evidence="1" type="ORF">PGTUg99_027578</name>
</gene>
<comment type="caution">
    <text evidence="1">The sequence shown here is derived from an EMBL/GenBank/DDBJ whole genome shotgun (WGS) entry which is preliminary data.</text>
</comment>